<sequence length="322" mass="38115">MRKFNLFLTEILPKFDLVLAYLLYLPARFMKAIRARGINHFPRCRQVFLKIGVFPILDHFYDPLFNEQHLKKPLTEPRILPGIEWNDQSQLDLLEQFHYNEELTGIKMYKEDDETFHFNNNVFDAGDAETWYNMIRWFQPKCIIEIGSGYSTLMAIKAIKRNKHEDHGYQCQHICIEPYLASWLEHADVTVIRKPVEDVELELFSSLQPHDLVFIDSSHIIRPQGDVLYEYFRILPVLAGGVIVHIHDIFSPRDYLTEWIVEEKRLWNEQYLLEALLMSNPEWRIMAALNYLSHSYYAQLKATCPFLAPTSEPRSFYIRKVG</sequence>
<evidence type="ECO:0000313" key="1">
    <source>
        <dbReference type="EMBL" id="GAK55312.1"/>
    </source>
</evidence>
<dbReference type="HOGENOM" id="CLU_058422_0_0_0"/>
<dbReference type="Proteomes" id="UP000030661">
    <property type="component" value="Unassembled WGS sequence"/>
</dbReference>
<reference evidence="1" key="1">
    <citation type="journal article" date="2015" name="PeerJ">
        <title>First genomic representation of candidate bacterial phylum KSB3 points to enhanced environmental sensing as a trigger of wastewater bulking.</title>
        <authorList>
            <person name="Sekiguchi Y."/>
            <person name="Ohashi A."/>
            <person name="Parks D.H."/>
            <person name="Yamauchi T."/>
            <person name="Tyson G.W."/>
            <person name="Hugenholtz P."/>
        </authorList>
    </citation>
    <scope>NUCLEOTIDE SEQUENCE [LARGE SCALE GENOMIC DNA]</scope>
</reference>
<dbReference type="Pfam" id="PF13578">
    <property type="entry name" value="Methyltransf_24"/>
    <property type="match status" value="1"/>
</dbReference>
<dbReference type="eggNOG" id="COG4122">
    <property type="taxonomic scope" value="Bacteria"/>
</dbReference>
<dbReference type="STRING" id="1499967.U27_02144"/>
<accession>A0A0S6W6N6</accession>
<gene>
    <name evidence="1" type="ORF">U27_02144</name>
</gene>
<protein>
    <recommendedName>
        <fullName evidence="3">Class I SAM-dependent methyltransferase</fullName>
    </recommendedName>
</protein>
<name>A0A0S6W6N6_VECG1</name>
<evidence type="ECO:0000313" key="2">
    <source>
        <dbReference type="Proteomes" id="UP000030661"/>
    </source>
</evidence>
<proteinExistence type="predicted"/>
<keyword evidence="2" id="KW-1185">Reference proteome</keyword>
<dbReference type="AlphaFoldDB" id="A0A0S6W6N6"/>
<dbReference type="SUPFAM" id="SSF53335">
    <property type="entry name" value="S-adenosyl-L-methionine-dependent methyltransferases"/>
    <property type="match status" value="1"/>
</dbReference>
<organism evidence="1">
    <name type="scientific">Vecturithrix granuli</name>
    <dbReference type="NCBI Taxonomy" id="1499967"/>
    <lineage>
        <taxon>Bacteria</taxon>
        <taxon>Candidatus Moduliflexota</taxon>
        <taxon>Candidatus Vecturitrichia</taxon>
        <taxon>Candidatus Vecturitrichales</taxon>
        <taxon>Candidatus Vecturitrichaceae</taxon>
        <taxon>Candidatus Vecturithrix</taxon>
    </lineage>
</organism>
<dbReference type="InterPro" id="IPR029063">
    <property type="entry name" value="SAM-dependent_MTases_sf"/>
</dbReference>
<evidence type="ECO:0008006" key="3">
    <source>
        <dbReference type="Google" id="ProtNLM"/>
    </source>
</evidence>
<dbReference type="Gene3D" id="3.40.50.150">
    <property type="entry name" value="Vaccinia Virus protein VP39"/>
    <property type="match status" value="1"/>
</dbReference>
<dbReference type="EMBL" id="DF820463">
    <property type="protein sequence ID" value="GAK55312.1"/>
    <property type="molecule type" value="Genomic_DNA"/>
</dbReference>